<keyword evidence="8 11" id="KW-0233">DNA recombination</keyword>
<keyword evidence="6 11" id="KW-0460">Magnesium</keyword>
<feature type="active site" evidence="11">
    <location>
        <position position="32"/>
    </location>
</feature>
<protein>
    <recommendedName>
        <fullName evidence="11">Crossover junction endodeoxyribonuclease Hjc</fullName>
        <shortName evidence="11">Hjc</shortName>
        <ecNumber evidence="11">3.1.21.10</ecNumber>
    </recommendedName>
    <alternativeName>
        <fullName evidence="11">Holliday junction resolvase Hjc</fullName>
    </alternativeName>
</protein>
<gene>
    <name evidence="11" type="primary">hjc</name>
    <name evidence="12" type="ordered locus">TSIB_1511</name>
</gene>
<dbReference type="eggNOG" id="arCOG00919">
    <property type="taxonomic scope" value="Archaea"/>
</dbReference>
<feature type="binding site" evidence="11">
    <location>
        <position position="12"/>
    </location>
    <ligand>
        <name>Mg(2+)</name>
        <dbReference type="ChEBI" id="CHEBI:18420"/>
    </ligand>
</feature>
<dbReference type="HAMAP" id="MF_01490">
    <property type="entry name" value="HJ_Resolv_Hjc"/>
    <property type="match status" value="1"/>
</dbReference>
<accession>C6A4L7</accession>
<dbReference type="GO" id="GO:0006281">
    <property type="term" value="P:DNA repair"/>
    <property type="evidence" value="ECO:0007669"/>
    <property type="project" value="UniProtKB-UniRule"/>
</dbReference>
<feature type="binding site" evidence="11">
    <location>
        <position position="36"/>
    </location>
    <ligand>
        <name>Mg(2+)</name>
        <dbReference type="ChEBI" id="CHEBI:18420"/>
    </ligand>
</feature>
<evidence type="ECO:0000313" key="12">
    <source>
        <dbReference type="EMBL" id="ACS90562.1"/>
    </source>
</evidence>
<evidence type="ECO:0000256" key="1">
    <source>
        <dbReference type="ARBA" id="ARBA00022722"/>
    </source>
</evidence>
<dbReference type="InterPro" id="IPR014428">
    <property type="entry name" value="Hjc_arc"/>
</dbReference>
<evidence type="ECO:0000256" key="8">
    <source>
        <dbReference type="ARBA" id="ARBA00023172"/>
    </source>
</evidence>
<evidence type="ECO:0000256" key="5">
    <source>
        <dbReference type="ARBA" id="ARBA00022801"/>
    </source>
</evidence>
<keyword evidence="7 11" id="KW-0238">DNA-binding</keyword>
<keyword evidence="4 11" id="KW-0227">DNA damage</keyword>
<keyword evidence="1 11" id="KW-0540">Nuclease</keyword>
<dbReference type="HOGENOM" id="CLU_139546_2_0_2"/>
<evidence type="ECO:0000256" key="11">
    <source>
        <dbReference type="HAMAP-Rule" id="MF_01490"/>
    </source>
</evidence>
<dbReference type="GO" id="GO:0006310">
    <property type="term" value="P:DNA recombination"/>
    <property type="evidence" value="ECO:0007669"/>
    <property type="project" value="UniProtKB-UniRule"/>
</dbReference>
<dbReference type="InterPro" id="IPR002732">
    <property type="entry name" value="Hjc"/>
</dbReference>
<dbReference type="EMBL" id="CP001463">
    <property type="protein sequence ID" value="ACS90562.1"/>
    <property type="molecule type" value="Genomic_DNA"/>
</dbReference>
<evidence type="ECO:0000256" key="6">
    <source>
        <dbReference type="ARBA" id="ARBA00022842"/>
    </source>
</evidence>
<dbReference type="NCBIfam" id="NF040854">
    <property type="entry name" value="Hol_resolv_Hjc"/>
    <property type="match status" value="1"/>
</dbReference>
<evidence type="ECO:0000256" key="9">
    <source>
        <dbReference type="ARBA" id="ARBA00023204"/>
    </source>
</evidence>
<comment type="catalytic activity">
    <reaction evidence="10 11">
        <text>Endonucleolytic cleavage at a junction such as a reciprocal single-stranded crossover between two homologous DNA duplexes (Holliday junction).</text>
        <dbReference type="EC" id="3.1.21.10"/>
    </reaction>
</comment>
<evidence type="ECO:0000313" key="13">
    <source>
        <dbReference type="Proteomes" id="UP000009079"/>
    </source>
</evidence>
<reference evidence="12 13" key="1">
    <citation type="journal article" date="2009" name="Appl. Environ. Microbiol.">
        <title>Metabolic versatility and indigenous origin of the archaeon Thermococcus sibiricus, isolated from a siberian oil reservoir, as revealed by genome analysis.</title>
        <authorList>
            <person name="Mardanov A.V."/>
            <person name="Ravin N.V."/>
            <person name="Svetlitchnyi V.A."/>
            <person name="Beletsky A.V."/>
            <person name="Miroshnichenko M.L."/>
            <person name="Bonch-Osmolovskaya E.A."/>
            <person name="Skryabin K.G."/>
        </authorList>
    </citation>
    <scope>NUCLEOTIDE SEQUENCE [LARGE SCALE GENOMIC DNA]</scope>
    <source>
        <strain evidence="13">DSM 12597 / MM 739</strain>
    </source>
</reference>
<dbReference type="InterPro" id="IPR011335">
    <property type="entry name" value="Restrct_endonuc-II-like"/>
</dbReference>
<dbReference type="KEGG" id="tsi:TSIB_1511"/>
<comment type="function">
    <text evidence="11">A structure-specific endonuclease that resolves Holliday junction (HJ) intermediates during genetic recombination. Cleaves 4-way DNA junctions introducing paired nicks in opposing strands, leaving a 5'-terminal phosphate and a 3'-terminal hydroxyl group that are subsequently ligated to produce recombinant products.</text>
</comment>
<feature type="binding site" evidence="11">
    <location>
        <position position="49"/>
    </location>
    <ligand>
        <name>Mg(2+)</name>
        <dbReference type="ChEBI" id="CHEBI:18420"/>
    </ligand>
</feature>
<comment type="cofactor">
    <cofactor evidence="11">
        <name>Mg(2+)</name>
        <dbReference type="ChEBI" id="CHEBI:18420"/>
    </cofactor>
    <text evidence="11">Binds 1 Mg(2+) ion per subunit.</text>
</comment>
<feature type="site" description="Transition state stabilizer" evidence="11">
    <location>
        <position position="51"/>
    </location>
</feature>
<dbReference type="GO" id="GO:0003677">
    <property type="term" value="F:DNA binding"/>
    <property type="evidence" value="ECO:0007669"/>
    <property type="project" value="UniProtKB-KW"/>
</dbReference>
<proteinExistence type="inferred from homology"/>
<organism evidence="12 13">
    <name type="scientific">Thermococcus sibiricus (strain DSM 12597 / MM 739)</name>
    <dbReference type="NCBI Taxonomy" id="604354"/>
    <lineage>
        <taxon>Archaea</taxon>
        <taxon>Methanobacteriati</taxon>
        <taxon>Methanobacteriota</taxon>
        <taxon>Thermococci</taxon>
        <taxon>Thermococcales</taxon>
        <taxon>Thermococcaceae</taxon>
        <taxon>Thermococcus</taxon>
    </lineage>
</organism>
<name>C6A4L7_THESM</name>
<keyword evidence="3 11" id="KW-0255">Endonuclease</keyword>
<evidence type="ECO:0000256" key="3">
    <source>
        <dbReference type="ARBA" id="ARBA00022759"/>
    </source>
</evidence>
<dbReference type="Proteomes" id="UP000009079">
    <property type="component" value="Chromosome"/>
</dbReference>
<keyword evidence="2 11" id="KW-0479">Metal-binding</keyword>
<keyword evidence="5 11" id="KW-0378">Hydrolase</keyword>
<evidence type="ECO:0000256" key="7">
    <source>
        <dbReference type="ARBA" id="ARBA00023125"/>
    </source>
</evidence>
<dbReference type="PANTHER" id="PTHR39651">
    <property type="entry name" value="HOLLIDAY JUNCTION RESOLVASE HJC"/>
    <property type="match status" value="1"/>
</dbReference>
<keyword evidence="13" id="KW-1185">Reference proteome</keyword>
<dbReference type="PANTHER" id="PTHR39651:SF1">
    <property type="entry name" value="HOLLIDAY JUNCTION RESOLVASE HJC"/>
    <property type="match status" value="1"/>
</dbReference>
<dbReference type="GO" id="GO:0000287">
    <property type="term" value="F:magnesium ion binding"/>
    <property type="evidence" value="ECO:0007669"/>
    <property type="project" value="UniProtKB-UniRule"/>
</dbReference>
<sequence length="136" mass="15354">MLMRYRKGATAERELIKMLEKEGFAVVRSAGSKKVDIIAGNGKTYLCIEVKTTRSDKLYLSEEDMLKIKSFSKAFGGKGVIAVKFINNGWYFFDVFDLKKSGKNYKISLQIAKHKAKTFEEVIGRQKSLVEVIGSD</sequence>
<dbReference type="AlphaFoldDB" id="C6A4L7"/>
<dbReference type="EC" id="3.1.21.10" evidence="11"/>
<dbReference type="PIRSF" id="PIRSF004985">
    <property type="entry name" value="Hlld_jn_rslvs_ar"/>
    <property type="match status" value="1"/>
</dbReference>
<dbReference type="CDD" id="cd00523">
    <property type="entry name" value="Holliday_junction_resolvase"/>
    <property type="match status" value="1"/>
</dbReference>
<evidence type="ECO:0000256" key="2">
    <source>
        <dbReference type="ARBA" id="ARBA00022723"/>
    </source>
</evidence>
<keyword evidence="9 11" id="KW-0234">DNA repair</keyword>
<evidence type="ECO:0000256" key="10">
    <source>
        <dbReference type="ARBA" id="ARBA00029354"/>
    </source>
</evidence>
<comment type="subunit">
    <text evidence="11">Homodimer.</text>
</comment>
<dbReference type="Pfam" id="PF01870">
    <property type="entry name" value="Hjc"/>
    <property type="match status" value="1"/>
</dbReference>
<comment type="similarity">
    <text evidence="11">Belongs to the Holliday junction resolvase Hjc family.</text>
</comment>
<dbReference type="Gene3D" id="3.40.1350.10">
    <property type="match status" value="1"/>
</dbReference>
<dbReference type="GO" id="GO:0008821">
    <property type="term" value="F:crossover junction DNA endonuclease activity"/>
    <property type="evidence" value="ECO:0007669"/>
    <property type="project" value="UniProtKB-UniRule"/>
</dbReference>
<dbReference type="STRING" id="604354.TSIB_1511"/>
<dbReference type="InterPro" id="IPR011856">
    <property type="entry name" value="tRNA_endonuc-like_dom_sf"/>
</dbReference>
<dbReference type="SUPFAM" id="SSF52980">
    <property type="entry name" value="Restriction endonuclease-like"/>
    <property type="match status" value="1"/>
</dbReference>
<evidence type="ECO:0000256" key="4">
    <source>
        <dbReference type="ARBA" id="ARBA00022763"/>
    </source>
</evidence>